<dbReference type="AlphaFoldDB" id="A0AAN1WFY6"/>
<dbReference type="Gene3D" id="3.40.50.10610">
    <property type="entry name" value="ABC-type transport auxiliary lipoprotein component"/>
    <property type="match status" value="1"/>
</dbReference>
<organism evidence="4 5">
    <name type="scientific">Marinagarivorans cellulosilyticus</name>
    <dbReference type="NCBI Taxonomy" id="2721545"/>
    <lineage>
        <taxon>Bacteria</taxon>
        <taxon>Pseudomonadati</taxon>
        <taxon>Pseudomonadota</taxon>
        <taxon>Gammaproteobacteria</taxon>
        <taxon>Cellvibrionales</taxon>
        <taxon>Cellvibrionaceae</taxon>
        <taxon>Marinagarivorans</taxon>
    </lineage>
</organism>
<reference evidence="4 5" key="1">
    <citation type="journal article" date="2022" name="IScience">
        <title>An ultrasensitive nanofiber-based assay for enzymatic hydrolysis and deep-sea microbial degradation of cellulose.</title>
        <authorList>
            <person name="Tsudome M."/>
            <person name="Tachioka M."/>
            <person name="Miyazaki M."/>
            <person name="Uchimura K."/>
            <person name="Tsuda M."/>
            <person name="Takaki Y."/>
            <person name="Deguchi S."/>
        </authorList>
    </citation>
    <scope>NUCLEOTIDE SEQUENCE [LARGE SCALE GENOMIC DNA]</scope>
    <source>
        <strain evidence="4 5">GE09</strain>
    </source>
</reference>
<feature type="transmembrane region" description="Helical" evidence="2">
    <location>
        <begin position="20"/>
        <end position="40"/>
    </location>
</feature>
<sequence>MFSLLLIGVGFEQRQFWRRLLILLVAIFVFSCLLSCSALTGKSSFDAFVDGDPYMETHNKPKMKVETKPSRSSDNEDLYGFGSLGDNNSNTDADENVADDVLLDEDALFSEQAPAVDEVSEIVLEEKEARCLAENNPSFSYRKRIAVLPMELQSRQHAVDIPYVEREYPQVLTGRLNDAGLLARDATAYHRIHVHSQPSRLHSPFTSDQIRDTASRLNAQFLVTGRLVDLSFGKSKTHAIDLVTGLKPWKTLARQTYEGATGSYRRQLNIDVSVYDGPSGALIKRKRYRGEANHPVTAQRGYGLESNIFWQSDYGELMADVLDQQSEMISRALECLPMRAQISRVDEDVIEINAGIDSLLMPGDRLRIFHREPAGRDPMGVPKHRWKYYGGVTIMGVFPLKSIAVLDEDLAPDVIKLGDIVQAW</sequence>
<dbReference type="InterPro" id="IPR032386">
    <property type="entry name" value="FlgT_M"/>
</dbReference>
<protein>
    <recommendedName>
        <fullName evidence="3">Flagellar assembly protein T middle domain-containing protein</fullName>
    </recommendedName>
</protein>
<dbReference type="RefSeq" id="WP_236986374.1">
    <property type="nucleotide sequence ID" value="NZ_AP023086.1"/>
</dbReference>
<evidence type="ECO:0000313" key="4">
    <source>
        <dbReference type="EMBL" id="BCD96892.1"/>
    </source>
</evidence>
<dbReference type="EMBL" id="AP023086">
    <property type="protein sequence ID" value="BCD96892.1"/>
    <property type="molecule type" value="Genomic_DNA"/>
</dbReference>
<feature type="domain" description="Flagellar assembly protein T middle" evidence="3">
    <location>
        <begin position="140"/>
        <end position="301"/>
    </location>
</feature>
<evidence type="ECO:0000259" key="3">
    <source>
        <dbReference type="Pfam" id="PF16539"/>
    </source>
</evidence>
<evidence type="ECO:0000256" key="2">
    <source>
        <dbReference type="SAM" id="Phobius"/>
    </source>
</evidence>
<evidence type="ECO:0000256" key="1">
    <source>
        <dbReference type="SAM" id="MobiDB-lite"/>
    </source>
</evidence>
<dbReference type="KEGG" id="marq:MARGE09_P1092"/>
<proteinExistence type="predicted"/>
<gene>
    <name evidence="4" type="ORF">MARGE09_P1092</name>
</gene>
<name>A0AAN1WFY6_9GAMM</name>
<keyword evidence="5" id="KW-1185">Reference proteome</keyword>
<keyword evidence="2" id="KW-0472">Membrane</keyword>
<evidence type="ECO:0000313" key="5">
    <source>
        <dbReference type="Proteomes" id="UP001320119"/>
    </source>
</evidence>
<accession>A0AAN1WFY6</accession>
<feature type="compositionally biased region" description="Basic and acidic residues" evidence="1">
    <location>
        <begin position="58"/>
        <end position="74"/>
    </location>
</feature>
<feature type="region of interest" description="Disordered" evidence="1">
    <location>
        <begin position="58"/>
        <end position="91"/>
    </location>
</feature>
<dbReference type="Proteomes" id="UP001320119">
    <property type="component" value="Chromosome"/>
</dbReference>
<keyword evidence="2" id="KW-1133">Transmembrane helix</keyword>
<keyword evidence="2" id="KW-0812">Transmembrane</keyword>
<dbReference type="Pfam" id="PF16539">
    <property type="entry name" value="FlgT_M"/>
    <property type="match status" value="1"/>
</dbReference>